<protein>
    <submittedName>
        <fullName evidence="1">DUF1905 domain-containing protein</fullName>
    </submittedName>
</protein>
<gene>
    <name evidence="1" type="ORF">ISQ19_04085</name>
</gene>
<reference evidence="1" key="1">
    <citation type="submission" date="2020-10" db="EMBL/GenBank/DDBJ databases">
        <title>Microbiome of the Black Sea water column analyzed by genome centric metagenomics.</title>
        <authorList>
            <person name="Cabello-Yeves P.J."/>
            <person name="Callieri C."/>
            <person name="Picazo A."/>
            <person name="Mehrshad M."/>
            <person name="Haro-Moreno J.M."/>
            <person name="Roda-Garcia J."/>
            <person name="Dzembekova N."/>
            <person name="Slabakova V."/>
            <person name="Slabakova N."/>
            <person name="Moncheva S."/>
            <person name="Rodriguez-Valera F."/>
        </authorList>
    </citation>
    <scope>NUCLEOTIDE SEQUENCE</scope>
    <source>
        <strain evidence="1">BS307-5m-G5</strain>
    </source>
</reference>
<name>A0A937HI21_9PROT</name>
<dbReference type="Proteomes" id="UP000785783">
    <property type="component" value="Unassembled WGS sequence"/>
</dbReference>
<sequence length="102" mass="11987">MDTLEYEFEGEVWLWSGKKTDWWFITMPRDMSDHAQHFTKHVQRGFKSLKVNARIGKTEWQTSMFPSKERRSYLLPIKKSIRDAEGVEVGKPQTVKVTVLGL</sequence>
<dbReference type="InterPro" id="IPR037079">
    <property type="entry name" value="AF2212/PG0164-like_sf"/>
</dbReference>
<dbReference type="Gene3D" id="2.40.30.100">
    <property type="entry name" value="AF2212/PG0164-like"/>
    <property type="match status" value="1"/>
</dbReference>
<dbReference type="AlphaFoldDB" id="A0A937HI21"/>
<proteinExistence type="predicted"/>
<dbReference type="SUPFAM" id="SSF141694">
    <property type="entry name" value="AF2212/PG0164-like"/>
    <property type="match status" value="1"/>
</dbReference>
<comment type="caution">
    <text evidence="1">The sequence shown here is derived from an EMBL/GenBank/DDBJ whole genome shotgun (WGS) entry which is preliminary data.</text>
</comment>
<feature type="non-terminal residue" evidence="1">
    <location>
        <position position="102"/>
    </location>
</feature>
<accession>A0A937HI21</accession>
<dbReference type="Pfam" id="PF08922">
    <property type="entry name" value="DUF1905"/>
    <property type="match status" value="1"/>
</dbReference>
<dbReference type="InterPro" id="IPR015018">
    <property type="entry name" value="DUF1905"/>
</dbReference>
<organism evidence="1 2">
    <name type="scientific">PS1 clade bacterium</name>
    <dbReference type="NCBI Taxonomy" id="2175152"/>
    <lineage>
        <taxon>Bacteria</taxon>
        <taxon>Pseudomonadati</taxon>
        <taxon>Pseudomonadota</taxon>
        <taxon>Alphaproteobacteria</taxon>
        <taxon>PS1 clade</taxon>
    </lineage>
</organism>
<dbReference type="EMBL" id="JADHOK010000043">
    <property type="protein sequence ID" value="MBL6761857.1"/>
    <property type="molecule type" value="Genomic_DNA"/>
</dbReference>
<evidence type="ECO:0000313" key="1">
    <source>
        <dbReference type="EMBL" id="MBL6761857.1"/>
    </source>
</evidence>
<evidence type="ECO:0000313" key="2">
    <source>
        <dbReference type="Proteomes" id="UP000785783"/>
    </source>
</evidence>